<evidence type="ECO:0000256" key="3">
    <source>
        <dbReference type="ARBA" id="ARBA00009140"/>
    </source>
</evidence>
<evidence type="ECO:0000313" key="15">
    <source>
        <dbReference type="Proteomes" id="UP001168821"/>
    </source>
</evidence>
<keyword evidence="13" id="KW-0256">Endoplasmic reticulum</keyword>
<feature type="transmembrane region" description="Helical" evidence="13">
    <location>
        <begin position="38"/>
        <end position="57"/>
    </location>
</feature>
<evidence type="ECO:0000256" key="11">
    <source>
        <dbReference type="ARBA" id="ARBA00023572"/>
    </source>
</evidence>
<gene>
    <name evidence="14" type="ORF">Zmor_013507</name>
</gene>
<comment type="function">
    <text evidence="11">Catalyzes the post-translational methylation of isoprenylated C-terminal cysteine residues.</text>
</comment>
<evidence type="ECO:0000256" key="6">
    <source>
        <dbReference type="ARBA" id="ARBA00022679"/>
    </source>
</evidence>
<comment type="caution">
    <text evidence="14">The sequence shown here is derived from an EMBL/GenBank/DDBJ whole genome shotgun (WGS) entry which is preliminary data.</text>
</comment>
<evidence type="ECO:0000313" key="14">
    <source>
        <dbReference type="EMBL" id="KAJ3654311.1"/>
    </source>
</evidence>
<keyword evidence="9 13" id="KW-1133">Transmembrane helix</keyword>
<dbReference type="EC" id="2.1.1.100" evidence="4 13"/>
<keyword evidence="10 13" id="KW-0472">Membrane</keyword>
<dbReference type="InterPro" id="IPR007269">
    <property type="entry name" value="ICMT_MeTrfase"/>
</dbReference>
<dbReference type="Gene3D" id="1.20.120.1630">
    <property type="match status" value="1"/>
</dbReference>
<organism evidence="14 15">
    <name type="scientific">Zophobas morio</name>
    <dbReference type="NCBI Taxonomy" id="2755281"/>
    <lineage>
        <taxon>Eukaryota</taxon>
        <taxon>Metazoa</taxon>
        <taxon>Ecdysozoa</taxon>
        <taxon>Arthropoda</taxon>
        <taxon>Hexapoda</taxon>
        <taxon>Insecta</taxon>
        <taxon>Pterygota</taxon>
        <taxon>Neoptera</taxon>
        <taxon>Endopterygota</taxon>
        <taxon>Coleoptera</taxon>
        <taxon>Polyphaga</taxon>
        <taxon>Cucujiformia</taxon>
        <taxon>Tenebrionidae</taxon>
        <taxon>Zophobas</taxon>
    </lineage>
</organism>
<comment type="subcellular location">
    <subcellularLocation>
        <location evidence="13">Endoplasmic reticulum membrane</location>
        <topology evidence="13">Multi-pass membrane protein</topology>
    </subcellularLocation>
    <subcellularLocation>
        <location evidence="2">Membrane</location>
        <topology evidence="2">Multi-pass membrane protein</topology>
    </subcellularLocation>
</comment>
<dbReference type="AlphaFoldDB" id="A0AA38IHF9"/>
<keyword evidence="8 13" id="KW-0812">Transmembrane</keyword>
<evidence type="ECO:0000256" key="5">
    <source>
        <dbReference type="ARBA" id="ARBA00022603"/>
    </source>
</evidence>
<dbReference type="GO" id="GO:0004671">
    <property type="term" value="F:protein C-terminal S-isoprenylcysteine carboxyl O-methyltransferase activity"/>
    <property type="evidence" value="ECO:0007669"/>
    <property type="project" value="UniProtKB-EC"/>
</dbReference>
<accession>A0AA38IHF9</accession>
<evidence type="ECO:0000256" key="2">
    <source>
        <dbReference type="ARBA" id="ARBA00004141"/>
    </source>
</evidence>
<evidence type="ECO:0000256" key="4">
    <source>
        <dbReference type="ARBA" id="ARBA00012151"/>
    </source>
</evidence>
<evidence type="ECO:0000256" key="8">
    <source>
        <dbReference type="ARBA" id="ARBA00022692"/>
    </source>
</evidence>
<reference evidence="14" key="1">
    <citation type="journal article" date="2023" name="G3 (Bethesda)">
        <title>Whole genome assemblies of Zophobas morio and Tenebrio molitor.</title>
        <authorList>
            <person name="Kaur S."/>
            <person name="Stinson S.A."/>
            <person name="diCenzo G.C."/>
        </authorList>
    </citation>
    <scope>NUCLEOTIDE SEQUENCE</scope>
    <source>
        <strain evidence="14">QUZm001</strain>
    </source>
</reference>
<dbReference type="GO" id="GO:0032259">
    <property type="term" value="P:methylation"/>
    <property type="evidence" value="ECO:0007669"/>
    <property type="project" value="UniProtKB-KW"/>
</dbReference>
<keyword evidence="5 13" id="KW-0489">Methyltransferase</keyword>
<name>A0AA38IHF9_9CUCU</name>
<dbReference type="EMBL" id="JALNTZ010000004">
    <property type="protein sequence ID" value="KAJ3654311.1"/>
    <property type="molecule type" value="Genomic_DNA"/>
</dbReference>
<feature type="transmembrane region" description="Helical" evidence="13">
    <location>
        <begin position="64"/>
        <end position="85"/>
    </location>
</feature>
<comment type="catalytic activity">
    <reaction evidence="1 13">
        <text>[protein]-C-terminal S-[(2E,6E)-farnesyl]-L-cysteine + S-adenosyl-L-methionine = [protein]-C-terminal S-[(2E,6E)-farnesyl]-L-cysteine methyl ester + S-adenosyl-L-homocysteine</text>
        <dbReference type="Rhea" id="RHEA:21672"/>
        <dbReference type="Rhea" id="RHEA-COMP:12125"/>
        <dbReference type="Rhea" id="RHEA-COMP:12126"/>
        <dbReference type="ChEBI" id="CHEBI:57856"/>
        <dbReference type="ChEBI" id="CHEBI:59789"/>
        <dbReference type="ChEBI" id="CHEBI:90510"/>
        <dbReference type="ChEBI" id="CHEBI:90511"/>
        <dbReference type="EC" id="2.1.1.100"/>
    </reaction>
</comment>
<keyword evidence="7 13" id="KW-0949">S-adenosyl-L-methionine</keyword>
<dbReference type="PROSITE" id="PS51564">
    <property type="entry name" value="SAM_ICMT"/>
    <property type="match status" value="1"/>
</dbReference>
<dbReference type="PANTHER" id="PTHR12714">
    <property type="entry name" value="PROTEIN-S ISOPRENYLCYSTEINE O-METHYLTRANSFERASE"/>
    <property type="match status" value="1"/>
</dbReference>
<feature type="transmembrane region" description="Helical" evidence="13">
    <location>
        <begin position="91"/>
        <end position="113"/>
    </location>
</feature>
<evidence type="ECO:0000256" key="1">
    <source>
        <dbReference type="ARBA" id="ARBA00001450"/>
    </source>
</evidence>
<feature type="transmembrane region" description="Helical" evidence="13">
    <location>
        <begin position="215"/>
        <end position="243"/>
    </location>
</feature>
<dbReference type="InterPro" id="IPR025770">
    <property type="entry name" value="PPMT_MeTrfase"/>
</dbReference>
<evidence type="ECO:0000256" key="13">
    <source>
        <dbReference type="RuleBase" id="RU362022"/>
    </source>
</evidence>
<evidence type="ECO:0000256" key="7">
    <source>
        <dbReference type="ARBA" id="ARBA00022691"/>
    </source>
</evidence>
<keyword evidence="15" id="KW-1185">Reference proteome</keyword>
<dbReference type="Proteomes" id="UP001168821">
    <property type="component" value="Unassembled WGS sequence"/>
</dbReference>
<dbReference type="PANTHER" id="PTHR12714:SF9">
    <property type="entry name" value="PROTEIN-S-ISOPRENYLCYSTEINE O-METHYLTRANSFERASE"/>
    <property type="match status" value="1"/>
</dbReference>
<keyword evidence="6" id="KW-0808">Transferase</keyword>
<evidence type="ECO:0000256" key="12">
    <source>
        <dbReference type="ARBA" id="ARBA00023656"/>
    </source>
</evidence>
<sequence length="281" mass="31960">MLSQEGRISLKSFTGSAFAFFVICMFNCYYGITNLVANALIVFLYSVNVYFFLRFVYSPYAFAIAVRAAFLGLVLSLGVYVKLVAPPNVQIFGGYMSVMAVFHYSEFLAIAIVQPKQVSTDSFVINHSPQYTVAAMTSWVEFFIETYFFPGLKEQTWLSNIGLLVCILGDLLRKTAILTAGSNFNHLVQCEKSNDHVLVTHGVYGWFRHPSYVGWFYWSIGTQIILVNPICIPAYTIASWMFFKERIYIEESMLLSFFGQNYCDYQQQVGTGIPFIEGYKI</sequence>
<dbReference type="Pfam" id="PF04140">
    <property type="entry name" value="ICMT"/>
    <property type="match status" value="1"/>
</dbReference>
<evidence type="ECO:0000256" key="10">
    <source>
        <dbReference type="ARBA" id="ARBA00023136"/>
    </source>
</evidence>
<feature type="transmembrane region" description="Helical" evidence="13">
    <location>
        <begin position="12"/>
        <end position="32"/>
    </location>
</feature>
<proteinExistence type="inferred from homology"/>
<protein>
    <recommendedName>
        <fullName evidence="12 13">Protein-S-isoprenylcysteine O-methyltransferase</fullName>
        <ecNumber evidence="4 13">2.1.1.100</ecNumber>
    </recommendedName>
</protein>
<comment type="similarity">
    <text evidence="3 13">Belongs to the class VI-like SAM-binding methyltransferase superfamily. Isoprenylcysteine carboxyl methyltransferase family.</text>
</comment>
<dbReference type="GO" id="GO:0005789">
    <property type="term" value="C:endoplasmic reticulum membrane"/>
    <property type="evidence" value="ECO:0007669"/>
    <property type="project" value="UniProtKB-SubCell"/>
</dbReference>
<evidence type="ECO:0000256" key="9">
    <source>
        <dbReference type="ARBA" id="ARBA00022989"/>
    </source>
</evidence>